<dbReference type="InterPro" id="IPR025738">
    <property type="entry name" value="BatD"/>
</dbReference>
<dbReference type="PANTHER" id="PTHR40940">
    <property type="entry name" value="PROTEIN BATD-RELATED"/>
    <property type="match status" value="1"/>
</dbReference>
<dbReference type="eggNOG" id="COG0457">
    <property type="taxonomic scope" value="Bacteria"/>
</dbReference>
<dbReference type="Pfam" id="PF13584">
    <property type="entry name" value="BatD"/>
    <property type="match status" value="1"/>
</dbReference>
<sequence>MSQKDRAVTPLKKNGNSMKYITYTVFILLLFSQVCFAQNPTIEMSISPREFNLQEQAVLTIRIEGQQSINLSLPEVAGLTLQNRGTSTSVNFINGAFSASSSTSYTVKASQEGSYTIPPIRIEISGKEYSTRPLQFRVHPAQRQIEKGATESGEIAFFKIESPGRHYVGESVPLSIDVFFNGDYRSKIDYTPQLIGEGLLMPPIKEKPEQSQVNLNGKNYTRVHWQTNITGIRAGTYPIRFKMGLSVYSQQRQSPLANNFKDPFFNSFFNNNRRVPLEISSDEIALSLIELPLKGRPEKFSGAVGIFKVEVRADAAIADIGQPVTLSATISGRGNFDGVMAPVFPQTEAWKAYSPTPVQGGGNKNFNQVIVPEDVSIKEIPSLSFNYFDPEKRRYEQIKTAAIPITIKGSAEAPAPEAAVPMPEVVPKVLSPEKRFPNLLPQYEVSGGFHEKIAPLFMNRWIEATFICLVLLVFILAILRLYLYIRNKNPQRERRTLRKKLARRALAELEEALQGDDPSAFLRISQKAIQQHCALLLDLDPATITASTLREKTEGRTYIEILERADRARYGAESLSAQEMKVYLSTLEKEFYL</sequence>
<dbReference type="KEGG" id="dps:DP0640"/>
<organism evidence="2 3">
    <name type="scientific">Desulfotalea psychrophila (strain LSv54 / DSM 12343)</name>
    <dbReference type="NCBI Taxonomy" id="177439"/>
    <lineage>
        <taxon>Bacteria</taxon>
        <taxon>Pseudomonadati</taxon>
        <taxon>Thermodesulfobacteriota</taxon>
        <taxon>Desulfobulbia</taxon>
        <taxon>Desulfobulbales</taxon>
        <taxon>Desulfocapsaceae</taxon>
        <taxon>Desulfotalea</taxon>
    </lineage>
</organism>
<dbReference type="STRING" id="177439.DP0640"/>
<proteinExistence type="predicted"/>
<evidence type="ECO:0000256" key="1">
    <source>
        <dbReference type="SAM" id="Phobius"/>
    </source>
</evidence>
<dbReference type="HOGENOM" id="CLU_452512_0_0_7"/>
<keyword evidence="3" id="KW-1185">Reference proteome</keyword>
<dbReference type="AlphaFoldDB" id="Q6AQK4"/>
<dbReference type="PANTHER" id="PTHR40940:SF2">
    <property type="entry name" value="BATD"/>
    <property type="match status" value="1"/>
</dbReference>
<keyword evidence="1" id="KW-0472">Membrane</keyword>
<reference evidence="3" key="1">
    <citation type="journal article" date="2004" name="Environ. Microbiol.">
        <title>The genome of Desulfotalea psychrophila, a sulfate-reducing bacterium from permanently cold Arctic sediments.</title>
        <authorList>
            <person name="Rabus R."/>
            <person name="Ruepp A."/>
            <person name="Frickey T."/>
            <person name="Rattei T."/>
            <person name="Fartmann B."/>
            <person name="Stark M."/>
            <person name="Bauer M."/>
            <person name="Zibat A."/>
            <person name="Lombardot T."/>
            <person name="Becker I."/>
            <person name="Amann J."/>
            <person name="Gellner K."/>
            <person name="Teeling H."/>
            <person name="Leuschner W.D."/>
            <person name="Gloeckner F.-O."/>
            <person name="Lupas A.N."/>
            <person name="Amann R."/>
            <person name="Klenk H.-P."/>
        </authorList>
    </citation>
    <scope>NUCLEOTIDE SEQUENCE [LARGE SCALE GENOMIC DNA]</scope>
    <source>
        <strain evidence="3">DSM 12343 / LSv54</strain>
    </source>
</reference>
<feature type="transmembrane region" description="Helical" evidence="1">
    <location>
        <begin position="461"/>
        <end position="485"/>
    </location>
</feature>
<protein>
    <submittedName>
        <fullName evidence="2">Hypothetical membrane protein (BatD)</fullName>
    </submittedName>
</protein>
<dbReference type="Proteomes" id="UP000000602">
    <property type="component" value="Chromosome"/>
</dbReference>
<evidence type="ECO:0000313" key="3">
    <source>
        <dbReference type="Proteomes" id="UP000000602"/>
    </source>
</evidence>
<dbReference type="EMBL" id="CR522870">
    <property type="protein sequence ID" value="CAG35369.1"/>
    <property type="molecule type" value="Genomic_DNA"/>
</dbReference>
<gene>
    <name evidence="2" type="ordered locus">DP0640</name>
</gene>
<evidence type="ECO:0000313" key="2">
    <source>
        <dbReference type="EMBL" id="CAG35369.1"/>
    </source>
</evidence>
<name>Q6AQK4_DESPS</name>
<accession>Q6AQK4</accession>
<keyword evidence="1" id="KW-1133">Transmembrane helix</keyword>
<keyword evidence="1" id="KW-0812">Transmembrane</keyword>